<evidence type="ECO:0000313" key="2">
    <source>
        <dbReference type="EMBL" id="PSR83265.1"/>
    </source>
</evidence>
<name>A0A2T3A5M3_9PEZI</name>
<dbReference type="EMBL" id="KZ678463">
    <property type="protein sequence ID" value="PSR83265.1"/>
    <property type="molecule type" value="Genomic_DNA"/>
</dbReference>
<dbReference type="InParanoid" id="A0A2T3A5M3"/>
<organism evidence="2 3">
    <name type="scientific">Coniella lustricola</name>
    <dbReference type="NCBI Taxonomy" id="2025994"/>
    <lineage>
        <taxon>Eukaryota</taxon>
        <taxon>Fungi</taxon>
        <taxon>Dikarya</taxon>
        <taxon>Ascomycota</taxon>
        <taxon>Pezizomycotina</taxon>
        <taxon>Sordariomycetes</taxon>
        <taxon>Sordariomycetidae</taxon>
        <taxon>Diaporthales</taxon>
        <taxon>Schizoparmaceae</taxon>
        <taxon>Coniella</taxon>
    </lineage>
</organism>
<evidence type="ECO:0000256" key="1">
    <source>
        <dbReference type="SAM" id="MobiDB-lite"/>
    </source>
</evidence>
<feature type="region of interest" description="Disordered" evidence="1">
    <location>
        <begin position="1"/>
        <end position="22"/>
    </location>
</feature>
<feature type="region of interest" description="Disordered" evidence="1">
    <location>
        <begin position="86"/>
        <end position="115"/>
    </location>
</feature>
<gene>
    <name evidence="2" type="ORF">BD289DRAFT_289153</name>
</gene>
<evidence type="ECO:0000313" key="3">
    <source>
        <dbReference type="Proteomes" id="UP000241462"/>
    </source>
</evidence>
<reference evidence="2 3" key="1">
    <citation type="journal article" date="2018" name="Mycol. Prog.">
        <title>Coniella lustricola, a new species from submerged detritus.</title>
        <authorList>
            <person name="Raudabaugh D.B."/>
            <person name="Iturriaga T."/>
            <person name="Carver A."/>
            <person name="Mondo S."/>
            <person name="Pangilinan J."/>
            <person name="Lipzen A."/>
            <person name="He G."/>
            <person name="Amirebrahimi M."/>
            <person name="Grigoriev I.V."/>
            <person name="Miller A.N."/>
        </authorList>
    </citation>
    <scope>NUCLEOTIDE SEQUENCE [LARGE SCALE GENOMIC DNA]</scope>
    <source>
        <strain evidence="2 3">B22-T-1</strain>
    </source>
</reference>
<sequence>MRLRQDRSTDGSSGESYTDTRQKEDTLKVYLRLQEGGGGCINKNGRRKVYLDTLVQGKNTTIGLLCGRQTRQGSKGLPGTRELFIHSPTAKKKKKKKKRRNGTTGAKTQTTQHVRPGEVKGRAAAVCLGLGLTRYQYASLSWQWWYEEPRPLPACNEEHVVQTRWAAVALLHGNHECVEGRRLEQMLHHLRATANYMLSFFCRWSCVSGTLLPPAQDTHPLIIP</sequence>
<keyword evidence="3" id="KW-1185">Reference proteome</keyword>
<feature type="compositionally biased region" description="Basic residues" evidence="1">
    <location>
        <begin position="89"/>
        <end position="101"/>
    </location>
</feature>
<proteinExistence type="predicted"/>
<accession>A0A2T3A5M3</accession>
<dbReference type="Proteomes" id="UP000241462">
    <property type="component" value="Unassembled WGS sequence"/>
</dbReference>
<protein>
    <submittedName>
        <fullName evidence="2">Uncharacterized protein</fullName>
    </submittedName>
</protein>
<feature type="compositionally biased region" description="Polar residues" evidence="1">
    <location>
        <begin position="102"/>
        <end position="113"/>
    </location>
</feature>
<dbReference type="AlphaFoldDB" id="A0A2T3A5M3"/>